<dbReference type="STRING" id="247633.GP2143_07244"/>
<dbReference type="eggNOG" id="COG0584">
    <property type="taxonomic scope" value="Bacteria"/>
</dbReference>
<protein>
    <submittedName>
        <fullName evidence="2">Glycerophosphoryl diester phosphodiesterase family protein</fullName>
    </submittedName>
</protein>
<comment type="caution">
    <text evidence="2">The sequence shown here is derived from an EMBL/GenBank/DDBJ whole genome shotgun (WGS) entry which is preliminary data.</text>
</comment>
<proteinExistence type="predicted"/>
<evidence type="ECO:0000259" key="1">
    <source>
        <dbReference type="PROSITE" id="PS51704"/>
    </source>
</evidence>
<dbReference type="PANTHER" id="PTHR46211">
    <property type="entry name" value="GLYCEROPHOSPHORYL DIESTER PHOSPHODIESTERASE"/>
    <property type="match status" value="1"/>
</dbReference>
<dbReference type="AlphaFoldDB" id="A0YC06"/>
<sequence>MPSTDDPFYIIGHRGASGEKLENSLDGFKHALNLGIDAIELDIREHSSRLWVFHDHNLERLTAKPGVFEEQAEPSSIRLLNGDPVPELQQVLDLYWGKMPVNIEIKSVTNLQLLLDLLARYPAPEAMPTGVFGLPWILISSFNHRSLLELHRLGCPWPLAPISSGIPLQLSVELEQLKPFSWHFDDEYLDLDQVRYLRQLGVASLVYTVNDIDRANFLKQQGVAGIFTDIPTQMRVVR</sequence>
<dbReference type="EMBL" id="AAVT01000003">
    <property type="protein sequence ID" value="EAW31325.1"/>
    <property type="molecule type" value="Genomic_DNA"/>
</dbReference>
<dbReference type="OrthoDB" id="9795622at2"/>
<dbReference type="PANTHER" id="PTHR46211:SF1">
    <property type="entry name" value="GLYCEROPHOSPHODIESTER PHOSPHODIESTERASE, CYTOPLASMIC"/>
    <property type="match status" value="1"/>
</dbReference>
<evidence type="ECO:0000313" key="3">
    <source>
        <dbReference type="Proteomes" id="UP000004931"/>
    </source>
</evidence>
<gene>
    <name evidence="2" type="ORF">GP2143_07244</name>
</gene>
<evidence type="ECO:0000313" key="2">
    <source>
        <dbReference type="EMBL" id="EAW31325.1"/>
    </source>
</evidence>
<dbReference type="CDD" id="cd08556">
    <property type="entry name" value="GDPD"/>
    <property type="match status" value="1"/>
</dbReference>
<dbReference type="InterPro" id="IPR017946">
    <property type="entry name" value="PLC-like_Pdiesterase_TIM-brl"/>
</dbReference>
<accession>A0YC06</accession>
<dbReference type="Gene3D" id="3.20.20.190">
    <property type="entry name" value="Phosphatidylinositol (PI) phosphodiesterase"/>
    <property type="match status" value="1"/>
</dbReference>
<feature type="domain" description="GP-PDE" evidence="1">
    <location>
        <begin position="8"/>
        <end position="238"/>
    </location>
</feature>
<name>A0YC06_9GAMM</name>
<dbReference type="GO" id="GO:0006629">
    <property type="term" value="P:lipid metabolic process"/>
    <property type="evidence" value="ECO:0007669"/>
    <property type="project" value="InterPro"/>
</dbReference>
<dbReference type="InterPro" id="IPR030395">
    <property type="entry name" value="GP_PDE_dom"/>
</dbReference>
<keyword evidence="3" id="KW-1185">Reference proteome</keyword>
<dbReference type="Proteomes" id="UP000004931">
    <property type="component" value="Unassembled WGS sequence"/>
</dbReference>
<dbReference type="Pfam" id="PF03009">
    <property type="entry name" value="GDPD"/>
    <property type="match status" value="1"/>
</dbReference>
<reference evidence="2 3" key="1">
    <citation type="journal article" date="2010" name="J. Bacteriol.">
        <title>Genome sequence of the oligotrophic marine Gammaproteobacterium HTCC2143, isolated from the Oregon Coast.</title>
        <authorList>
            <person name="Oh H.M."/>
            <person name="Kang I."/>
            <person name="Ferriera S."/>
            <person name="Giovannoni S.J."/>
            <person name="Cho J.C."/>
        </authorList>
    </citation>
    <scope>NUCLEOTIDE SEQUENCE [LARGE SCALE GENOMIC DNA]</scope>
    <source>
        <strain evidence="2 3">HTCC2143</strain>
    </source>
</reference>
<dbReference type="PROSITE" id="PS51704">
    <property type="entry name" value="GP_PDE"/>
    <property type="match status" value="1"/>
</dbReference>
<dbReference type="SUPFAM" id="SSF51695">
    <property type="entry name" value="PLC-like phosphodiesterases"/>
    <property type="match status" value="1"/>
</dbReference>
<dbReference type="GO" id="GO:0008081">
    <property type="term" value="F:phosphoric diester hydrolase activity"/>
    <property type="evidence" value="ECO:0007669"/>
    <property type="project" value="InterPro"/>
</dbReference>
<organism evidence="2 3">
    <name type="scientific">marine gamma proteobacterium HTCC2143</name>
    <dbReference type="NCBI Taxonomy" id="247633"/>
    <lineage>
        <taxon>Bacteria</taxon>
        <taxon>Pseudomonadati</taxon>
        <taxon>Pseudomonadota</taxon>
        <taxon>Gammaproteobacteria</taxon>
        <taxon>Cellvibrionales</taxon>
        <taxon>Spongiibacteraceae</taxon>
        <taxon>BD1-7 clade</taxon>
    </lineage>
</organism>